<evidence type="ECO:0000259" key="15">
    <source>
        <dbReference type="Pfam" id="PF17432"/>
    </source>
</evidence>
<dbReference type="PRINTS" id="PR00756">
    <property type="entry name" value="ALADIPTASE"/>
</dbReference>
<feature type="domain" description="Peptidase M1 alanyl aminopeptidase C-terminal" evidence="15">
    <location>
        <begin position="562"/>
        <end position="883"/>
    </location>
</feature>
<dbReference type="GO" id="GO:0006508">
    <property type="term" value="P:proteolysis"/>
    <property type="evidence" value="ECO:0007669"/>
    <property type="project" value="UniProtKB-UniRule"/>
</dbReference>
<feature type="domain" description="Peptidase M1 membrane alanine aminopeptidase" evidence="13">
    <location>
        <begin position="232"/>
        <end position="446"/>
    </location>
</feature>
<dbReference type="RefSeq" id="WP_134486154.1">
    <property type="nucleotide sequence ID" value="NZ_CP139089.1"/>
</dbReference>
<evidence type="ECO:0000256" key="7">
    <source>
        <dbReference type="ARBA" id="ARBA00022670"/>
    </source>
</evidence>
<dbReference type="Proteomes" id="UP000294360">
    <property type="component" value="Chromosome"/>
</dbReference>
<dbReference type="Pfam" id="PF01433">
    <property type="entry name" value="Peptidase_M1"/>
    <property type="match status" value="1"/>
</dbReference>
<evidence type="ECO:0000256" key="4">
    <source>
        <dbReference type="ARBA" id="ARBA00012564"/>
    </source>
</evidence>
<dbReference type="Gene3D" id="1.10.390.10">
    <property type="entry name" value="Neutral Protease Domain 2"/>
    <property type="match status" value="1"/>
</dbReference>
<evidence type="ECO:0000256" key="10">
    <source>
        <dbReference type="ARBA" id="ARBA00022833"/>
    </source>
</evidence>
<dbReference type="InterPro" id="IPR042097">
    <property type="entry name" value="Aminopeptidase_N-like_N_sf"/>
</dbReference>
<feature type="domain" description="Aminopeptidase N-like N-terminal" evidence="16">
    <location>
        <begin position="25"/>
        <end position="193"/>
    </location>
</feature>
<comment type="cofactor">
    <cofactor evidence="2">
        <name>Zn(2+)</name>
        <dbReference type="ChEBI" id="CHEBI:29105"/>
    </cofactor>
</comment>
<dbReference type="CDD" id="cd09600">
    <property type="entry name" value="M1_APN"/>
    <property type="match status" value="1"/>
</dbReference>
<organism evidence="17 18">
    <name type="scientific">Methylocella tundrae</name>
    <dbReference type="NCBI Taxonomy" id="227605"/>
    <lineage>
        <taxon>Bacteria</taxon>
        <taxon>Pseudomonadati</taxon>
        <taxon>Pseudomonadota</taxon>
        <taxon>Alphaproteobacteria</taxon>
        <taxon>Hyphomicrobiales</taxon>
        <taxon>Beijerinckiaceae</taxon>
        <taxon>Methylocella</taxon>
    </lineage>
</organism>
<dbReference type="SUPFAM" id="SSF55486">
    <property type="entry name" value="Metalloproteases ('zincins'), catalytic domain"/>
    <property type="match status" value="1"/>
</dbReference>
<keyword evidence="9 17" id="KW-0378">Hydrolase</keyword>
<feature type="domain" description="Peptidase M1 alanyl aminopeptidase Ig-like fold" evidence="14">
    <location>
        <begin position="451"/>
        <end position="557"/>
    </location>
</feature>
<dbReference type="InterPro" id="IPR045357">
    <property type="entry name" value="Aminopeptidase_N-like_N"/>
</dbReference>
<dbReference type="InterPro" id="IPR014782">
    <property type="entry name" value="Peptidase_M1_dom"/>
</dbReference>
<dbReference type="InterPro" id="IPR027268">
    <property type="entry name" value="Peptidase_M4/M1_CTD_sf"/>
</dbReference>
<sequence length="884" mass="97065">MRTDSAEPVRLKDYKAPDYLIDAVDLDVKLHATATRIVSRLSIRPNPHGRRDAALVLDGDGLNARRITLDGEAIDLDKALLSPDQLTLAAPPQRPFALEIETEIDPSANTRLMGLYRSGSAYCTQCEPEGFRRITYFLDRPDVLSVYTVRIEADRSEAPLLLSNGNLIEAGDLEGGKRHYAVWRDPFPKPSYLFALVGGDLGSVHDEFITKSGRKVALGIHVEHGKEPHAAYAMDALKRSMAWDETAFGREYDLDVFNIVAVSDFNMGAMENKGLNIFNDKYVLASPATATDADYAHIEAVIAHEYFHNWTGNRITCRDWFQLCLKEGLTVFRDHEFSSDMRSRAVHRIADVRALRAAQFPEDAGPLAHNVRPETYHEINNFYTATIYEKGAEVIRMLKVLIGEEAFARGMDLYFDRYDGTAATIEDFISCFAEAANRDLTAFSRWYHQSGTPLVEANGAYDAAARTFTLEFRQSSKPTPGQDHKEPFVIPIALGLVGRDGDLPLKVGAQNGASALEISRAVFELSAPSRKITFLDVPSRPVPSLLRGFSAPVRLDYPASEADLITLIAHDSDSFNRWQAAQTYASRLLLRSVANIRGGGEARHDQGFIDALGVVLNKSSDPAYTAQMITLPSEADIARDMGEDVDPDAIHAARDALRQAIGKSLAAGLLSAYARHAENGPYSPDAEAAGRRALRNAALDLYCAGEPAEGARLAARQFEAADTMTNEIAALGALAQKAGSLREGALDTFYRRHAAEALVIDKWFALQAMIPETDTLERIQKLMRHAAFSLQNPNRVRSLIGAFATGNQTRFNAPDGSGYDFVAGVVLDLDQKNPQVAARLLAAFKSWRSLEAKRRGLAEAALRRIAAEGALSADVKDIVERSLG</sequence>
<evidence type="ECO:0000256" key="5">
    <source>
        <dbReference type="ARBA" id="ARBA00015611"/>
    </source>
</evidence>
<protein>
    <recommendedName>
        <fullName evidence="5 12">Aminopeptidase N</fullName>
        <ecNumber evidence="4 12">3.4.11.2</ecNumber>
    </recommendedName>
</protein>
<dbReference type="PANTHER" id="PTHR46322">
    <property type="entry name" value="PUROMYCIN-SENSITIVE AMINOPEPTIDASE"/>
    <property type="match status" value="1"/>
</dbReference>
<evidence type="ECO:0000313" key="18">
    <source>
        <dbReference type="Proteomes" id="UP000294360"/>
    </source>
</evidence>
<gene>
    <name evidence="17" type="primary">pepN</name>
    <name evidence="17" type="ORF">MTUNDRAET4_0254</name>
</gene>
<evidence type="ECO:0000256" key="8">
    <source>
        <dbReference type="ARBA" id="ARBA00022723"/>
    </source>
</evidence>
<dbReference type="FunFam" id="3.30.2010.30:FF:000002">
    <property type="entry name" value="Putative aminopeptidase N"/>
    <property type="match status" value="1"/>
</dbReference>
<dbReference type="EC" id="3.4.11.2" evidence="4 12"/>
<evidence type="ECO:0000313" key="17">
    <source>
        <dbReference type="EMBL" id="VFU07147.1"/>
    </source>
</evidence>
<dbReference type="InterPro" id="IPR035414">
    <property type="entry name" value="Peptidase_M1_pepN_Ig-like"/>
</dbReference>
<reference evidence="17 18" key="1">
    <citation type="submission" date="2019-03" db="EMBL/GenBank/DDBJ databases">
        <authorList>
            <person name="Kox A.R. M."/>
        </authorList>
    </citation>
    <scope>NUCLEOTIDE SEQUENCE [LARGE SCALE GENOMIC DNA]</scope>
    <source>
        <strain evidence="17">MTUNDRAET4 annotated genome</strain>
    </source>
</reference>
<dbReference type="FunFam" id="2.60.40.1840:FF:000001">
    <property type="entry name" value="Aminopeptidase N"/>
    <property type="match status" value="1"/>
</dbReference>
<keyword evidence="7" id="KW-0645">Protease</keyword>
<comment type="catalytic activity">
    <reaction evidence="1">
        <text>Release of an N-terminal amino acid, Xaa-|-Yaa- from a peptide, amide or arylamide. Xaa is preferably Ala, but may be most amino acids including Pro (slow action). When a terminal hydrophobic residue is followed by a prolyl residue, the two may be released as an intact Xaa-Pro dipeptide.</text>
        <dbReference type="EC" id="3.4.11.2"/>
    </reaction>
</comment>
<comment type="similarity">
    <text evidence="3">Belongs to the peptidase M1 family.</text>
</comment>
<evidence type="ECO:0000256" key="9">
    <source>
        <dbReference type="ARBA" id="ARBA00022801"/>
    </source>
</evidence>
<dbReference type="Gene3D" id="2.60.40.1730">
    <property type="entry name" value="tricorn interacting facor f3 domain"/>
    <property type="match status" value="1"/>
</dbReference>
<dbReference type="PANTHER" id="PTHR46322:SF1">
    <property type="entry name" value="PUROMYCIN-SENSITIVE AMINOPEPTIDASE"/>
    <property type="match status" value="1"/>
</dbReference>
<evidence type="ECO:0000259" key="13">
    <source>
        <dbReference type="Pfam" id="PF01433"/>
    </source>
</evidence>
<dbReference type="AlphaFoldDB" id="A0A4U8YTT9"/>
<dbReference type="GO" id="GO:0008270">
    <property type="term" value="F:zinc ion binding"/>
    <property type="evidence" value="ECO:0007669"/>
    <property type="project" value="InterPro"/>
</dbReference>
<dbReference type="Pfam" id="PF11940">
    <property type="entry name" value="DUF3458"/>
    <property type="match status" value="1"/>
</dbReference>
<evidence type="ECO:0000256" key="6">
    <source>
        <dbReference type="ARBA" id="ARBA00022438"/>
    </source>
</evidence>
<dbReference type="OrthoDB" id="100605at2"/>
<dbReference type="Gene3D" id="2.60.40.1840">
    <property type="match status" value="1"/>
</dbReference>
<dbReference type="NCBIfam" id="TIGR02414">
    <property type="entry name" value="pepN_proteo"/>
    <property type="match status" value="1"/>
</dbReference>
<name>A0A4U8YTT9_METTU</name>
<dbReference type="KEGG" id="mtun:MTUNDRAET4_0254"/>
<dbReference type="InterPro" id="IPR001930">
    <property type="entry name" value="Peptidase_M1"/>
</dbReference>
<evidence type="ECO:0000259" key="16">
    <source>
        <dbReference type="Pfam" id="PF17900"/>
    </source>
</evidence>
<evidence type="ECO:0000256" key="12">
    <source>
        <dbReference type="NCBIfam" id="TIGR02414"/>
    </source>
</evidence>
<dbReference type="SUPFAM" id="SSF63737">
    <property type="entry name" value="Leukotriene A4 hydrolase N-terminal domain"/>
    <property type="match status" value="1"/>
</dbReference>
<accession>A0A4U8YTT9</accession>
<keyword evidence="8" id="KW-0479">Metal-binding</keyword>
<dbReference type="InterPro" id="IPR024601">
    <property type="entry name" value="Peptidase_M1_pepN_C"/>
</dbReference>
<evidence type="ECO:0000259" key="14">
    <source>
        <dbReference type="Pfam" id="PF11940"/>
    </source>
</evidence>
<dbReference type="GO" id="GO:0016285">
    <property type="term" value="F:alanyl aminopeptidase activity"/>
    <property type="evidence" value="ECO:0007669"/>
    <property type="project" value="UniProtKB-EC"/>
</dbReference>
<dbReference type="InterPro" id="IPR038438">
    <property type="entry name" value="PepN_Ig-like_sf"/>
</dbReference>
<dbReference type="InterPro" id="IPR012779">
    <property type="entry name" value="Peptidase_M1_pepN"/>
</dbReference>
<dbReference type="Pfam" id="PF17432">
    <property type="entry name" value="DUF3458_C"/>
    <property type="match status" value="1"/>
</dbReference>
<evidence type="ECO:0000256" key="3">
    <source>
        <dbReference type="ARBA" id="ARBA00010136"/>
    </source>
</evidence>
<keyword evidence="10" id="KW-0862">Zinc</keyword>
<dbReference type="Gene3D" id="1.25.50.10">
    <property type="entry name" value="Peptidase M1, alanyl aminopeptidase, C-terminal domain"/>
    <property type="match status" value="1"/>
</dbReference>
<dbReference type="Gene3D" id="3.30.2010.30">
    <property type="match status" value="1"/>
</dbReference>
<dbReference type="EMBL" id="LR536450">
    <property type="protein sequence ID" value="VFU07147.1"/>
    <property type="molecule type" value="Genomic_DNA"/>
</dbReference>
<keyword evidence="11" id="KW-0482">Metalloprotease</keyword>
<evidence type="ECO:0000256" key="2">
    <source>
        <dbReference type="ARBA" id="ARBA00001947"/>
    </source>
</evidence>
<keyword evidence="6 17" id="KW-0031">Aminopeptidase</keyword>
<proteinExistence type="inferred from homology"/>
<dbReference type="Pfam" id="PF17900">
    <property type="entry name" value="Peptidase_M1_N"/>
    <property type="match status" value="1"/>
</dbReference>
<evidence type="ECO:0000256" key="1">
    <source>
        <dbReference type="ARBA" id="ARBA00000098"/>
    </source>
</evidence>
<evidence type="ECO:0000256" key="11">
    <source>
        <dbReference type="ARBA" id="ARBA00023049"/>
    </source>
</evidence>
<dbReference type="GO" id="GO:0008237">
    <property type="term" value="F:metallopeptidase activity"/>
    <property type="evidence" value="ECO:0007669"/>
    <property type="project" value="UniProtKB-UniRule"/>
</dbReference>
<dbReference type="InterPro" id="IPR037144">
    <property type="entry name" value="Peptidase_M1_pepN_C_sf"/>
</dbReference>